<dbReference type="Proteomes" id="UP000244064">
    <property type="component" value="Unassembled WGS sequence"/>
</dbReference>
<keyword evidence="2" id="KW-0378">Hydrolase</keyword>
<dbReference type="SUPFAM" id="SSF53474">
    <property type="entry name" value="alpha/beta-Hydrolases"/>
    <property type="match status" value="1"/>
</dbReference>
<dbReference type="AlphaFoldDB" id="A0A2T5PBE6"/>
<dbReference type="Pfam" id="PF00561">
    <property type="entry name" value="Abhydrolase_1"/>
    <property type="match status" value="1"/>
</dbReference>
<protein>
    <submittedName>
        <fullName evidence="2">Alpha/beta hydrolase</fullName>
    </submittedName>
</protein>
<sequence length="304" mass="32961">MSRLLRHLVVSLAPGRVLNRLQDDARRSAGLVRREQLLDDGSHYVYLEGGSGEALMLLHGFGANKDNFCRVAAHLTRHYRVIIPDHIGFGESAKPHAADYGCEAQAERLEQLLVALGVESLHLGGNSMGGQIALVFAARHPQRVRSLWLLNSAGLWSAPSGEAWELAGREGGNPLLVRSAADYHALLARSMRQPPALPRALVRVLAAPRIANAALEQQIFDVLTSDSVEDRVRGLATPALIVWGEEDRIIPVAAAEVLGRLLPNSQLIRLPGVGHLPMLECPERVADDYLQFRAALLPVAQGAA</sequence>
<dbReference type="GO" id="GO:0046464">
    <property type="term" value="P:acylglycerol catabolic process"/>
    <property type="evidence" value="ECO:0007669"/>
    <property type="project" value="TreeGrafter"/>
</dbReference>
<dbReference type="OrthoDB" id="2086224at2"/>
<dbReference type="GO" id="GO:0016020">
    <property type="term" value="C:membrane"/>
    <property type="evidence" value="ECO:0007669"/>
    <property type="project" value="TreeGrafter"/>
</dbReference>
<feature type="domain" description="AB hydrolase-1" evidence="1">
    <location>
        <begin position="54"/>
        <end position="280"/>
    </location>
</feature>
<evidence type="ECO:0000313" key="2">
    <source>
        <dbReference type="EMBL" id="PTU75015.1"/>
    </source>
</evidence>
<dbReference type="EMBL" id="QASN01000013">
    <property type="protein sequence ID" value="PTU75015.1"/>
    <property type="molecule type" value="Genomic_DNA"/>
</dbReference>
<dbReference type="PANTHER" id="PTHR43798">
    <property type="entry name" value="MONOACYLGLYCEROL LIPASE"/>
    <property type="match status" value="1"/>
</dbReference>
<accession>A0A2T5PBE6</accession>
<evidence type="ECO:0000259" key="1">
    <source>
        <dbReference type="Pfam" id="PF00561"/>
    </source>
</evidence>
<comment type="caution">
    <text evidence="2">The sequence shown here is derived from an EMBL/GenBank/DDBJ whole genome shotgun (WGS) entry which is preliminary data.</text>
</comment>
<proteinExistence type="predicted"/>
<dbReference type="PRINTS" id="PR00111">
    <property type="entry name" value="ABHYDROLASE"/>
</dbReference>
<keyword evidence="3" id="KW-1185">Reference proteome</keyword>
<organism evidence="2 3">
    <name type="scientific">Pseudomonas mangrovi</name>
    <dbReference type="NCBI Taxonomy" id="2161748"/>
    <lineage>
        <taxon>Bacteria</taxon>
        <taxon>Pseudomonadati</taxon>
        <taxon>Pseudomonadota</taxon>
        <taxon>Gammaproteobacteria</taxon>
        <taxon>Pseudomonadales</taxon>
        <taxon>Pseudomonadaceae</taxon>
        <taxon>Pseudomonas</taxon>
    </lineage>
</organism>
<name>A0A2T5PBE6_9PSED</name>
<dbReference type="InterPro" id="IPR029058">
    <property type="entry name" value="AB_hydrolase_fold"/>
</dbReference>
<dbReference type="Gene3D" id="3.40.50.1820">
    <property type="entry name" value="alpha/beta hydrolase"/>
    <property type="match status" value="1"/>
</dbReference>
<evidence type="ECO:0000313" key="3">
    <source>
        <dbReference type="Proteomes" id="UP000244064"/>
    </source>
</evidence>
<reference evidence="2 3" key="1">
    <citation type="submission" date="2018-04" db="EMBL/GenBank/DDBJ databases">
        <title>Pseudomonas sp. nov., isolated from mangrove soil.</title>
        <authorList>
            <person name="Chen C."/>
        </authorList>
    </citation>
    <scope>NUCLEOTIDE SEQUENCE [LARGE SCALE GENOMIC DNA]</scope>
    <source>
        <strain evidence="2 3">TC-11</strain>
    </source>
</reference>
<dbReference type="InterPro" id="IPR050266">
    <property type="entry name" value="AB_hydrolase_sf"/>
</dbReference>
<gene>
    <name evidence="2" type="ORF">DBO85_07060</name>
</gene>
<dbReference type="PANTHER" id="PTHR43798:SF5">
    <property type="entry name" value="MONOACYLGLYCEROL LIPASE ABHD6"/>
    <property type="match status" value="1"/>
</dbReference>
<dbReference type="GO" id="GO:0047372">
    <property type="term" value="F:monoacylglycerol lipase activity"/>
    <property type="evidence" value="ECO:0007669"/>
    <property type="project" value="TreeGrafter"/>
</dbReference>
<dbReference type="InterPro" id="IPR000073">
    <property type="entry name" value="AB_hydrolase_1"/>
</dbReference>
<dbReference type="RefSeq" id="WP_108106557.1">
    <property type="nucleotide sequence ID" value="NZ_QASN01000013.1"/>
</dbReference>
<dbReference type="InterPro" id="IPR000639">
    <property type="entry name" value="Epox_hydrolase-like"/>
</dbReference>
<dbReference type="PRINTS" id="PR00412">
    <property type="entry name" value="EPOXHYDRLASE"/>
</dbReference>